<dbReference type="PANTHER" id="PTHR46847">
    <property type="entry name" value="D-ALLOSE-BINDING PERIPLASMIC PROTEIN-RELATED"/>
    <property type="match status" value="1"/>
</dbReference>
<organism evidence="5 6">
    <name type="scientific">Acidisoma cellulosilyticum</name>
    <dbReference type="NCBI Taxonomy" id="2802395"/>
    <lineage>
        <taxon>Bacteria</taxon>
        <taxon>Pseudomonadati</taxon>
        <taxon>Pseudomonadota</taxon>
        <taxon>Alphaproteobacteria</taxon>
        <taxon>Acetobacterales</taxon>
        <taxon>Acidocellaceae</taxon>
        <taxon>Acidisoma</taxon>
    </lineage>
</organism>
<keyword evidence="6" id="KW-1185">Reference proteome</keyword>
<protein>
    <submittedName>
        <fullName evidence="5">Sugar ABC transporter substrate-binding protein</fullName>
    </submittedName>
</protein>
<dbReference type="Proteomes" id="UP000721844">
    <property type="component" value="Unassembled WGS sequence"/>
</dbReference>
<comment type="subcellular location">
    <subcellularLocation>
        <location evidence="1">Cell envelope</location>
    </subcellularLocation>
</comment>
<evidence type="ECO:0000259" key="4">
    <source>
        <dbReference type="Pfam" id="PF13407"/>
    </source>
</evidence>
<comment type="caution">
    <text evidence="5">The sequence shown here is derived from an EMBL/GenBank/DDBJ whole genome shotgun (WGS) entry which is preliminary data.</text>
</comment>
<dbReference type="GO" id="GO:0030313">
    <property type="term" value="C:cell envelope"/>
    <property type="evidence" value="ECO:0007669"/>
    <property type="project" value="UniProtKB-SubCell"/>
</dbReference>
<dbReference type="Pfam" id="PF13407">
    <property type="entry name" value="Peripla_BP_4"/>
    <property type="match status" value="1"/>
</dbReference>
<dbReference type="EMBL" id="JAESVA010000006">
    <property type="protein sequence ID" value="MCB8882060.1"/>
    <property type="molecule type" value="Genomic_DNA"/>
</dbReference>
<accession>A0A964E4W1</accession>
<feature type="domain" description="Periplasmic binding protein" evidence="4">
    <location>
        <begin position="1"/>
        <end position="266"/>
    </location>
</feature>
<dbReference type="CDD" id="cd01536">
    <property type="entry name" value="PBP1_ABC_sugar_binding-like"/>
    <property type="match status" value="1"/>
</dbReference>
<keyword evidence="3" id="KW-0732">Signal</keyword>
<gene>
    <name evidence="5" type="ORF">ACELLULO517_17580</name>
</gene>
<reference evidence="5 6" key="1">
    <citation type="journal article" date="2021" name="Microorganisms">
        <title>Acidisoma silvae sp. nov. and Acidisomacellulosilytica sp. nov., Two Acidophilic Bacteria Isolated from Decaying Wood, Hydrolyzing Cellulose and Producing Poly-3-hydroxybutyrate.</title>
        <authorList>
            <person name="Mieszkin S."/>
            <person name="Pouder E."/>
            <person name="Uroz S."/>
            <person name="Simon-Colin C."/>
            <person name="Alain K."/>
        </authorList>
    </citation>
    <scope>NUCLEOTIDE SEQUENCE [LARGE SCALE GENOMIC DNA]</scope>
    <source>
        <strain evidence="5 6">HW T5.17</strain>
    </source>
</reference>
<evidence type="ECO:0000313" key="5">
    <source>
        <dbReference type="EMBL" id="MCB8882060.1"/>
    </source>
</evidence>
<evidence type="ECO:0000256" key="3">
    <source>
        <dbReference type="ARBA" id="ARBA00022729"/>
    </source>
</evidence>
<dbReference type="InterPro" id="IPR028082">
    <property type="entry name" value="Peripla_BP_I"/>
</dbReference>
<evidence type="ECO:0000256" key="1">
    <source>
        <dbReference type="ARBA" id="ARBA00004196"/>
    </source>
</evidence>
<dbReference type="InterPro" id="IPR025997">
    <property type="entry name" value="SBP_2_dom"/>
</dbReference>
<evidence type="ECO:0000313" key="6">
    <source>
        <dbReference type="Proteomes" id="UP000721844"/>
    </source>
</evidence>
<dbReference type="AlphaFoldDB" id="A0A964E4W1"/>
<evidence type="ECO:0000256" key="2">
    <source>
        <dbReference type="ARBA" id="ARBA00007639"/>
    </source>
</evidence>
<dbReference type="SUPFAM" id="SSF53822">
    <property type="entry name" value="Periplasmic binding protein-like I"/>
    <property type="match status" value="1"/>
</dbReference>
<dbReference type="PANTHER" id="PTHR46847:SF1">
    <property type="entry name" value="D-ALLOSE-BINDING PERIPLASMIC PROTEIN-RELATED"/>
    <property type="match status" value="1"/>
</dbReference>
<comment type="similarity">
    <text evidence="2">Belongs to the bacterial solute-binding protein 2 family.</text>
</comment>
<proteinExistence type="inferred from homology"/>
<sequence length="332" mass="35562">MPSRSNAYLAQWIRGAEASAKEDDYKLTVIENNFDQTEQDSQTEQRIALPHQPAAYIWWPADARAGIASLRRLSRTGVPVFQANQAVQPAAKKYVKAYAGVDDFFNGQIAGQNAEAARAAFVAAGNKLSSPGGNLVILKFIPGYSAGDDRERGFMDATKGKPFHVIATEYGGFDNASGYKAMSQLIPRIRGQGIDFVYGMSDGPVTGAVQALEEAGLKPGKNVYLVSATCIADISAIKSAKEFATGVQAAGLEGWFAVNVVARYFAHGDKILPGTYIAPATVDARPQFTEPPSEVNIIPNPPVVVGTNAADAPKVLANFKLWGQTFVDHCVY</sequence>
<dbReference type="Gene3D" id="3.40.50.2300">
    <property type="match status" value="2"/>
</dbReference>
<dbReference type="GO" id="GO:0030246">
    <property type="term" value="F:carbohydrate binding"/>
    <property type="evidence" value="ECO:0007669"/>
    <property type="project" value="UniProtKB-ARBA"/>
</dbReference>
<name>A0A964E4W1_9PROT</name>